<sequence length="554" mass="63883">MNRTLEQARTSIEQQAFDLLETVNDATSLASQFELGSLNIYEDRRAGWHHKYSLEALVRVMYVREFTGYPWKKLHDHISEDGRAIKLGFDPQKFANGQSAPARTTLSRAWNEYFGPELKRYISNTATWVLELAHEQGNPLGMRSLEPEDKSDVSEVGEKQYTRKKIREVTQEMKQLAYPAIELGRPDEETRYHDNAFLDLCVLMSLQNLAAEDGTTIYGDTTTRENGSPDGDTVLHWFKQLKRKKIVGFVDDCIGRMIKPAKRHLEFTRPADVAIDITYLAYYPDKDEVVLFTEEDEEMVQGTPDSKEYELCYKIATCCIVGENVKFTLGVEPVPLGHSMGKIVRSLIWKAKKHVSIDTVYADRGFDAADVIRSLNEAGVDYVIPRRKTSRVKNFIRQMEHEVEVEQNYAIYGDIDGDATNARAETNFVAVPKRNANEDDDKVEETIGFVTNKDVDDEIRLDRVEAKGIVDRYRRRWGIENSYRSIKQFLAWTTSKEYSVRLFYFAFAVLLYNMWLLVDFLVQVSLDNPEEYRRKPRMTAKRFLNVAIEEVGVD</sequence>
<dbReference type="OrthoDB" id="225944at2157"/>
<feature type="transmembrane region" description="Helical" evidence="1">
    <location>
        <begin position="502"/>
        <end position="526"/>
    </location>
</feature>
<dbReference type="AlphaFoldDB" id="A0A1H8UCF4"/>
<proteinExistence type="predicted"/>
<reference evidence="4" key="1">
    <citation type="submission" date="2016-10" db="EMBL/GenBank/DDBJ databases">
        <authorList>
            <person name="Varghese N."/>
            <person name="Submissions S."/>
        </authorList>
    </citation>
    <scope>NUCLEOTIDE SEQUENCE [LARGE SCALE GENOMIC DNA]</scope>
    <source>
        <strain evidence="4">CGMCC 1.10121</strain>
    </source>
</reference>
<keyword evidence="1" id="KW-0812">Transmembrane</keyword>
<keyword evidence="4" id="KW-1185">Reference proteome</keyword>
<dbReference type="SUPFAM" id="SSF53098">
    <property type="entry name" value="Ribonuclease H-like"/>
    <property type="match status" value="1"/>
</dbReference>
<gene>
    <name evidence="3" type="ORF">SAMN04487948_11086</name>
</gene>
<dbReference type="EMBL" id="FODV01000010">
    <property type="protein sequence ID" value="SEP00563.1"/>
    <property type="molecule type" value="Genomic_DNA"/>
</dbReference>
<dbReference type="GO" id="GO:0006313">
    <property type="term" value="P:DNA transposition"/>
    <property type="evidence" value="ECO:0007669"/>
    <property type="project" value="InterPro"/>
</dbReference>
<name>A0A1H8UCF4_9EURY</name>
<evidence type="ECO:0000259" key="2">
    <source>
        <dbReference type="Pfam" id="PF01609"/>
    </source>
</evidence>
<accession>A0A1H8UCF4</accession>
<keyword evidence="1" id="KW-0472">Membrane</keyword>
<protein>
    <submittedName>
        <fullName evidence="3">IS4 transposase</fullName>
    </submittedName>
</protein>
<evidence type="ECO:0000256" key="1">
    <source>
        <dbReference type="SAM" id="Phobius"/>
    </source>
</evidence>
<dbReference type="InterPro" id="IPR002559">
    <property type="entry name" value="Transposase_11"/>
</dbReference>
<dbReference type="Pfam" id="PF01609">
    <property type="entry name" value="DDE_Tnp_1"/>
    <property type="match status" value="1"/>
</dbReference>
<organism evidence="3 4">
    <name type="scientific">Halogranum amylolyticum</name>
    <dbReference type="NCBI Taxonomy" id="660520"/>
    <lineage>
        <taxon>Archaea</taxon>
        <taxon>Methanobacteriati</taxon>
        <taxon>Methanobacteriota</taxon>
        <taxon>Stenosarchaea group</taxon>
        <taxon>Halobacteria</taxon>
        <taxon>Halobacteriales</taxon>
        <taxon>Haloferacaceae</taxon>
    </lineage>
</organism>
<dbReference type="InterPro" id="IPR012337">
    <property type="entry name" value="RNaseH-like_sf"/>
</dbReference>
<dbReference type="Proteomes" id="UP000199126">
    <property type="component" value="Unassembled WGS sequence"/>
</dbReference>
<dbReference type="GO" id="GO:0003677">
    <property type="term" value="F:DNA binding"/>
    <property type="evidence" value="ECO:0007669"/>
    <property type="project" value="InterPro"/>
</dbReference>
<dbReference type="RefSeq" id="WP_089826043.1">
    <property type="nucleotide sequence ID" value="NZ_FODV01000010.1"/>
</dbReference>
<feature type="domain" description="Transposase IS4-like" evidence="2">
    <location>
        <begin position="353"/>
        <end position="508"/>
    </location>
</feature>
<keyword evidence="1" id="KW-1133">Transmembrane helix</keyword>
<evidence type="ECO:0000313" key="3">
    <source>
        <dbReference type="EMBL" id="SEP00563.1"/>
    </source>
</evidence>
<dbReference type="GO" id="GO:0004803">
    <property type="term" value="F:transposase activity"/>
    <property type="evidence" value="ECO:0007669"/>
    <property type="project" value="InterPro"/>
</dbReference>
<evidence type="ECO:0000313" key="4">
    <source>
        <dbReference type="Proteomes" id="UP000199126"/>
    </source>
</evidence>